<sequence>MACNISELPARPRLKDFYWFQDNRLNRGVNYILLPHGEIPFKGISTGATGVYRCCYGGFVKVLCAEEIHLTVKDSVYWLPQMLTTPLEIELTTEPLKFDCFYFVQSFSSRLPHVAWYFNDLYPEDRLFESPVRAVDEASNSTPLRSLGCAAKCPYQFQKTAVLGGKSDIPNIFLRVLQVIASVAASNSFFYVSQRHVVRTAEFTCEEDYMQRSRSHCFKSTLTIGQPSDLLRRAVYTCEVRMLKADGSVENQLSVDYRLESGNRRDSDWVYGLTAMERFGKDCDRVPNASLSLQALIKELNSCERNSFLRLWVSPADSKNTIQVMCSRPLYVVFDELVRLFRLPSDSHVIRIFAKVENITSGGSSFDKIIQRYGELLLKSNLTTLRMGGKKYELFDATLQGSVSLDCQSTHVVACVYGPLFQLRLVHMSCFPSGSSDDSESSLLIFTGIGVCLWRRQRLGHRHYAVWKTVEAYTESLLLKRRLCTPPLPAPLLGRPKNPHRGTAKDKEAAALEYVKLDKTRWHLSPRSLRLEGQIACGKYGDVLKGVLLMSPSGQTNVPPRPIIAKMLNDVYSKDHVLEFANEVAILRLIGDHPTIIRFLGCAHRTNLGDRPVLVTEYAPHGTLLGYLRALRPSHGTALGQVIMTYWWTRARALVADLYSFVIDIASALAYLEEIAVVHGDVAARNVLLTASLTAKLGDFGLSCVVPHEKFVELPPTRKIPVRWSAPEVLQENRLHARSDVWSFGVLLWEAFAVGETPYSDLPSESAVGAFVGEGGGRLPRPTLASDSAYSLMTACWTSSVHARPDFRTLLEELSRGAALDKGKSEADSLFSHPYLRMETQPYQYKSELGRTQPLE</sequence>
<keyword evidence="4" id="KW-1185">Reference proteome</keyword>
<dbReference type="InterPro" id="IPR000719">
    <property type="entry name" value="Prot_kinase_dom"/>
</dbReference>
<evidence type="ECO:0000259" key="2">
    <source>
        <dbReference type="PROSITE" id="PS50835"/>
    </source>
</evidence>
<gene>
    <name evidence="3" type="ORF">TcWFU_010231</name>
</gene>
<dbReference type="InterPro" id="IPR050122">
    <property type="entry name" value="RTK"/>
</dbReference>
<accession>A0ABR4QMY1</accession>
<name>A0ABR4QMY1_9CEST</name>
<feature type="domain" description="Protein kinase" evidence="1">
    <location>
        <begin position="529"/>
        <end position="836"/>
    </location>
</feature>
<dbReference type="InterPro" id="IPR008266">
    <property type="entry name" value="Tyr_kinase_AS"/>
</dbReference>
<dbReference type="SUPFAM" id="SSF56112">
    <property type="entry name" value="Protein kinase-like (PK-like)"/>
    <property type="match status" value="1"/>
</dbReference>
<evidence type="ECO:0000313" key="3">
    <source>
        <dbReference type="EMBL" id="KAL5111030.1"/>
    </source>
</evidence>
<evidence type="ECO:0000259" key="1">
    <source>
        <dbReference type="PROSITE" id="PS50011"/>
    </source>
</evidence>
<reference evidence="3 4" key="1">
    <citation type="journal article" date="2022" name="Front. Cell. Infect. Microbiol.">
        <title>The Genomes of Two Strains of Taenia crassiceps the Animal Model for the Study of Human Cysticercosis.</title>
        <authorList>
            <person name="Bobes R.J."/>
            <person name="Estrada K."/>
            <person name="Rios-Valencia D.G."/>
            <person name="Calderon-Gallegos A."/>
            <person name="de la Torre P."/>
            <person name="Carrero J.C."/>
            <person name="Sanchez-Flores A."/>
            <person name="Laclette J.P."/>
        </authorList>
    </citation>
    <scope>NUCLEOTIDE SEQUENCE [LARGE SCALE GENOMIC DNA]</scope>
    <source>
        <strain evidence="3">WFUcys</strain>
    </source>
</reference>
<dbReference type="PRINTS" id="PR00109">
    <property type="entry name" value="TYRKINASE"/>
</dbReference>
<protein>
    <recommendedName>
        <fullName evidence="5">Protein kinase domain-containing protein</fullName>
    </recommendedName>
</protein>
<dbReference type="InterPro" id="IPR007110">
    <property type="entry name" value="Ig-like_dom"/>
</dbReference>
<dbReference type="PROSITE" id="PS50835">
    <property type="entry name" value="IG_LIKE"/>
    <property type="match status" value="1"/>
</dbReference>
<dbReference type="EMBL" id="JAKROA010000002">
    <property type="protein sequence ID" value="KAL5111030.1"/>
    <property type="molecule type" value="Genomic_DNA"/>
</dbReference>
<evidence type="ECO:0008006" key="5">
    <source>
        <dbReference type="Google" id="ProtNLM"/>
    </source>
</evidence>
<dbReference type="Pfam" id="PF07714">
    <property type="entry name" value="PK_Tyr_Ser-Thr"/>
    <property type="match status" value="1"/>
</dbReference>
<dbReference type="PANTHER" id="PTHR24416:SF611">
    <property type="entry name" value="TYROSINE-PROTEIN KINASE TRANSMEMBRANE RECEPTOR ROR"/>
    <property type="match status" value="1"/>
</dbReference>
<dbReference type="InterPro" id="IPR011009">
    <property type="entry name" value="Kinase-like_dom_sf"/>
</dbReference>
<dbReference type="CDD" id="cd00192">
    <property type="entry name" value="PTKc"/>
    <property type="match status" value="1"/>
</dbReference>
<feature type="domain" description="Ig-like" evidence="2">
    <location>
        <begin position="1"/>
        <end position="54"/>
    </location>
</feature>
<dbReference type="PANTHER" id="PTHR24416">
    <property type="entry name" value="TYROSINE-PROTEIN KINASE RECEPTOR"/>
    <property type="match status" value="1"/>
</dbReference>
<dbReference type="InterPro" id="IPR001245">
    <property type="entry name" value="Ser-Thr/Tyr_kinase_cat_dom"/>
</dbReference>
<dbReference type="PROSITE" id="PS00109">
    <property type="entry name" value="PROTEIN_KINASE_TYR"/>
    <property type="match status" value="1"/>
</dbReference>
<proteinExistence type="predicted"/>
<dbReference type="Proteomes" id="UP001651158">
    <property type="component" value="Unassembled WGS sequence"/>
</dbReference>
<evidence type="ECO:0000313" key="4">
    <source>
        <dbReference type="Proteomes" id="UP001651158"/>
    </source>
</evidence>
<dbReference type="PROSITE" id="PS50011">
    <property type="entry name" value="PROTEIN_KINASE_DOM"/>
    <property type="match status" value="1"/>
</dbReference>
<comment type="caution">
    <text evidence="3">The sequence shown here is derived from an EMBL/GenBank/DDBJ whole genome shotgun (WGS) entry which is preliminary data.</text>
</comment>
<organism evidence="3 4">
    <name type="scientific">Taenia crassiceps</name>
    <dbReference type="NCBI Taxonomy" id="6207"/>
    <lineage>
        <taxon>Eukaryota</taxon>
        <taxon>Metazoa</taxon>
        <taxon>Spiralia</taxon>
        <taxon>Lophotrochozoa</taxon>
        <taxon>Platyhelminthes</taxon>
        <taxon>Cestoda</taxon>
        <taxon>Eucestoda</taxon>
        <taxon>Cyclophyllidea</taxon>
        <taxon>Taeniidae</taxon>
        <taxon>Taenia</taxon>
    </lineage>
</organism>
<dbReference type="Gene3D" id="1.10.510.10">
    <property type="entry name" value="Transferase(Phosphotransferase) domain 1"/>
    <property type="match status" value="1"/>
</dbReference>